<evidence type="ECO:0000256" key="1">
    <source>
        <dbReference type="ARBA" id="ARBA00009662"/>
    </source>
</evidence>
<accession>A0A9Q0RL36</accession>
<evidence type="ECO:0000313" key="4">
    <source>
        <dbReference type="EMBL" id="KAJ6218364.1"/>
    </source>
</evidence>
<dbReference type="InterPro" id="IPR006840">
    <property type="entry name" value="ChaC"/>
</dbReference>
<keyword evidence="5" id="KW-1185">Reference proteome</keyword>
<dbReference type="CDD" id="cd06661">
    <property type="entry name" value="GGCT_like"/>
    <property type="match status" value="1"/>
</dbReference>
<dbReference type="Gene3D" id="3.10.490.10">
    <property type="entry name" value="Gamma-glutamyl cyclotransferase-like"/>
    <property type="match status" value="1"/>
</dbReference>
<evidence type="ECO:0008006" key="6">
    <source>
        <dbReference type="Google" id="ProtNLM"/>
    </source>
</evidence>
<comment type="similarity">
    <text evidence="1">Belongs to the gamma-glutamylcyclotransferase family. ChaC subfamily.</text>
</comment>
<dbReference type="AlphaFoldDB" id="A0A9Q0RL36"/>
<dbReference type="PANTHER" id="PTHR12192:SF26">
    <property type="entry name" value="GLUTATHIONE-SPECIFIC GAMMA-GLUTAMYLCYCLOTRANSFERASE 1"/>
    <property type="match status" value="1"/>
</dbReference>
<organism evidence="4 5">
    <name type="scientific">Blomia tropicalis</name>
    <name type="common">Mite</name>
    <dbReference type="NCBI Taxonomy" id="40697"/>
    <lineage>
        <taxon>Eukaryota</taxon>
        <taxon>Metazoa</taxon>
        <taxon>Ecdysozoa</taxon>
        <taxon>Arthropoda</taxon>
        <taxon>Chelicerata</taxon>
        <taxon>Arachnida</taxon>
        <taxon>Acari</taxon>
        <taxon>Acariformes</taxon>
        <taxon>Sarcoptiformes</taxon>
        <taxon>Astigmata</taxon>
        <taxon>Glycyphagoidea</taxon>
        <taxon>Echimyopodidae</taxon>
        <taxon>Blomia</taxon>
    </lineage>
</organism>
<proteinExistence type="inferred from homology"/>
<evidence type="ECO:0000256" key="2">
    <source>
        <dbReference type="ARBA" id="ARBA00023239"/>
    </source>
</evidence>
<dbReference type="GO" id="GO:0061928">
    <property type="term" value="F:glutathione specific gamma-glutamylcyclotransferase activity"/>
    <property type="evidence" value="ECO:0007669"/>
    <property type="project" value="UniProtKB-EC"/>
</dbReference>
<evidence type="ECO:0000313" key="5">
    <source>
        <dbReference type="Proteomes" id="UP001142055"/>
    </source>
</evidence>
<comment type="caution">
    <text evidence="4">The sequence shown here is derived from an EMBL/GenBank/DDBJ whole genome shotgun (WGS) entry which is preliminary data.</text>
</comment>
<dbReference type="GO" id="GO:0005737">
    <property type="term" value="C:cytoplasm"/>
    <property type="evidence" value="ECO:0007669"/>
    <property type="project" value="TreeGrafter"/>
</dbReference>
<reference evidence="4" key="1">
    <citation type="submission" date="2022-12" db="EMBL/GenBank/DDBJ databases">
        <title>Genome assemblies of Blomia tropicalis.</title>
        <authorList>
            <person name="Cui Y."/>
        </authorList>
    </citation>
    <scope>NUCLEOTIDE SEQUENCE</scope>
    <source>
        <tissue evidence="4">Adult mites</tissue>
    </source>
</reference>
<protein>
    <recommendedName>
        <fullName evidence="6">Gamma-glutamylcyclotransferase</fullName>
    </recommendedName>
</protein>
<dbReference type="Proteomes" id="UP001142055">
    <property type="component" value="Chromosome 3"/>
</dbReference>
<dbReference type="OrthoDB" id="1933483at2759"/>
<evidence type="ECO:0000256" key="3">
    <source>
        <dbReference type="ARBA" id="ARBA00048073"/>
    </source>
</evidence>
<dbReference type="PANTHER" id="PTHR12192">
    <property type="entry name" value="CATION TRANSPORT PROTEIN CHAC-RELATED"/>
    <property type="match status" value="1"/>
</dbReference>
<sequence length="245" mass="27736">MTEPMRAWIFGYGSIIWKPGFEHSKTVVGHIRGYSRKFYQGSNFHRGRPNKLGRVVTLIREEEGSTWGQAFLAKDVEVASNHLTQREISKGGYSHVVTLFYPRDPNEKPFHVVVFIAEPDNPLYLGSGPISNLAHDIATSEGECGHNVEYLSKLVAFMKVELPSVHDKHLDELEKEVKHILSSNNSSIIQLFTEAINEWISFPTVRTIAEEPTSEQVKDDGIVEVAPFDFFSSVSKRKSRCVNKF</sequence>
<dbReference type="InterPro" id="IPR013024">
    <property type="entry name" value="GGCT-like"/>
</dbReference>
<gene>
    <name evidence="4" type="ORF">RDWZM_009521</name>
</gene>
<comment type="catalytic activity">
    <reaction evidence="3">
        <text>glutathione = L-cysteinylglycine + 5-oxo-L-proline</text>
        <dbReference type="Rhea" id="RHEA:47724"/>
        <dbReference type="ChEBI" id="CHEBI:57925"/>
        <dbReference type="ChEBI" id="CHEBI:58402"/>
        <dbReference type="ChEBI" id="CHEBI:61694"/>
        <dbReference type="EC" id="4.3.2.7"/>
    </reaction>
</comment>
<dbReference type="GO" id="GO:0006751">
    <property type="term" value="P:glutathione catabolic process"/>
    <property type="evidence" value="ECO:0007669"/>
    <property type="project" value="InterPro"/>
</dbReference>
<dbReference type="EMBL" id="JAPWDV010000003">
    <property type="protein sequence ID" value="KAJ6218364.1"/>
    <property type="molecule type" value="Genomic_DNA"/>
</dbReference>
<dbReference type="Pfam" id="PF04752">
    <property type="entry name" value="ChaC"/>
    <property type="match status" value="1"/>
</dbReference>
<dbReference type="OMA" id="INIFREC"/>
<name>A0A9Q0RL36_BLOTA</name>
<keyword evidence="2" id="KW-0456">Lyase</keyword>